<comment type="similarity">
    <text evidence="1">Belongs to the SAPS family.</text>
</comment>
<dbReference type="STRING" id="418784.A0A2P7YYX8"/>
<keyword evidence="2" id="KW-0131">Cell cycle</keyword>
<dbReference type="OrthoDB" id="295029at2759"/>
<dbReference type="EMBL" id="PYFQ01000001">
    <property type="protein sequence ID" value="PSK41164.1"/>
    <property type="molecule type" value="Genomic_DNA"/>
</dbReference>
<organism evidence="4 5">
    <name type="scientific">Candidozyma pseudohaemuli</name>
    <dbReference type="NCBI Taxonomy" id="418784"/>
    <lineage>
        <taxon>Eukaryota</taxon>
        <taxon>Fungi</taxon>
        <taxon>Dikarya</taxon>
        <taxon>Ascomycota</taxon>
        <taxon>Saccharomycotina</taxon>
        <taxon>Pichiomycetes</taxon>
        <taxon>Metschnikowiaceae</taxon>
        <taxon>Candidozyma</taxon>
    </lineage>
</organism>
<dbReference type="InterPro" id="IPR007587">
    <property type="entry name" value="SAPS"/>
</dbReference>
<dbReference type="GO" id="GO:0005829">
    <property type="term" value="C:cytosol"/>
    <property type="evidence" value="ECO:0007669"/>
    <property type="project" value="TreeGrafter"/>
</dbReference>
<comment type="caution">
    <text evidence="4">The sequence shown here is derived from an EMBL/GenBank/DDBJ whole genome shotgun (WGS) entry which is preliminary data.</text>
</comment>
<gene>
    <name evidence="4" type="ORF">C7M61_000838</name>
</gene>
<feature type="compositionally biased region" description="Basic and acidic residues" evidence="3">
    <location>
        <begin position="159"/>
        <end position="168"/>
    </location>
</feature>
<feature type="region of interest" description="Disordered" evidence="3">
    <location>
        <begin position="147"/>
        <end position="191"/>
    </location>
</feature>
<dbReference type="AlphaFoldDB" id="A0A2P7YYX8"/>
<dbReference type="GeneID" id="36564230"/>
<feature type="compositionally biased region" description="Polar residues" evidence="3">
    <location>
        <begin position="880"/>
        <end position="893"/>
    </location>
</feature>
<dbReference type="VEuPathDB" id="FungiDB:C7M61_000838"/>
<proteinExistence type="inferred from homology"/>
<evidence type="ECO:0000313" key="4">
    <source>
        <dbReference type="EMBL" id="PSK41164.1"/>
    </source>
</evidence>
<dbReference type="PANTHER" id="PTHR12634">
    <property type="entry name" value="SIT4 YEAST -ASSOCIATING PROTEIN-RELATED"/>
    <property type="match status" value="1"/>
</dbReference>
<dbReference type="GO" id="GO:0019903">
    <property type="term" value="F:protein phosphatase binding"/>
    <property type="evidence" value="ECO:0007669"/>
    <property type="project" value="InterPro"/>
</dbReference>
<accession>A0A2P7YYX8</accession>
<evidence type="ECO:0000256" key="3">
    <source>
        <dbReference type="SAM" id="MobiDB-lite"/>
    </source>
</evidence>
<evidence type="ECO:0000256" key="2">
    <source>
        <dbReference type="ARBA" id="ARBA00023306"/>
    </source>
</evidence>
<dbReference type="GO" id="GO:0019888">
    <property type="term" value="F:protein phosphatase regulator activity"/>
    <property type="evidence" value="ECO:0007669"/>
    <property type="project" value="TreeGrafter"/>
</dbReference>
<name>A0A2P7YYX8_9ASCO</name>
<dbReference type="PANTHER" id="PTHR12634:SF8">
    <property type="entry name" value="FIERY MOUNTAIN, ISOFORM D"/>
    <property type="match status" value="1"/>
</dbReference>
<keyword evidence="5" id="KW-1185">Reference proteome</keyword>
<dbReference type="Proteomes" id="UP000241107">
    <property type="component" value="Unassembled WGS sequence"/>
</dbReference>
<feature type="compositionally biased region" description="Basic and acidic residues" evidence="3">
    <location>
        <begin position="941"/>
        <end position="951"/>
    </location>
</feature>
<protein>
    <submittedName>
        <fullName evidence="4">Uncharacterized protein</fullName>
    </submittedName>
</protein>
<evidence type="ECO:0000256" key="1">
    <source>
        <dbReference type="ARBA" id="ARBA00006180"/>
    </source>
</evidence>
<feature type="compositionally biased region" description="Acidic residues" evidence="3">
    <location>
        <begin position="169"/>
        <end position="182"/>
    </location>
</feature>
<feature type="region of interest" description="Disordered" evidence="3">
    <location>
        <begin position="572"/>
        <end position="610"/>
    </location>
</feature>
<evidence type="ECO:0000313" key="5">
    <source>
        <dbReference type="Proteomes" id="UP000241107"/>
    </source>
</evidence>
<sequence length="951" mass="108206">MSFWPFSSSFNSNSHLQKLLDSTTDVSKINVEDLFEDRTIQLEFLEELKSLLSKYGKKTNFQLPLVQQVEATRNSSMSDDASLASSSNEASSNNVLSKTAREAKLMELVLQPHILMGLLDYLDQSVEFFYSLALKEDQKLADLVNKSDTGSLHTDNPLDEVREQRMEDAKEEEEEEEQEQDTEDAKREPAEERLRRYIQGATDVLSMDFWVISNRVIETPVLMEKLWLVILMPHLCESSPAVGYLVLVLDHFLDSNTTEFLNFIRRRHNLVDTFLAKIEIPILMDFFIKVIQTDRADSPTGIIEVLVQQQLIDKLVDILKPIVSQFEEDHVCIPNYQLLFRQTAAAEFIKALISISSNSTLAVDLETNIGPNQLTRELASPRIIKQMVHDIILYRLPGKLASDLPRTNKSGISNCVTILIELIRKNNSDYDLNCGTYSSLLQNNTGEPTGEVSVYVMYQWLKDFDQNPPGFRDPVFLGDMLQIFSESMDEISELIDLDASAPAAAERGTEALGVTKFKLFELIAELLHCSNMILLNSRKIADIVRIRDQIRVLQESRLKEALAGSILDDDTSEHDKEHIGDVTSGLDDVSLHDGMSADGGRRRGKSNNSDLSVKSFTKLKMDQLNAAEYVESDDEEPAVSQENPFVCEERDQIFRSNPCIGDDFKIKLVDLKILPKMIRKFVDYPWHNFFHNVVFDLIQQIFNGKLNSYNSFLIVELFKRDECNITNLIVDTFRTKAEPRPGYTGHLILISEEVVKFSSLYKPGLISPVIVDAVNGKEWEWFVEHVLLKTRELYNAILGADSEYDDADNMEDNVHRRQPDDEAYGFDSSTVGYMDLEPYDEEQKNFIILGDSSNHDEFVKLQPTNADEDEEVDDGEAETNKNLSDVRIQSMSPKSLVENQEELVDDLNGSKFPGHQDELNDDNFFDDLSGSSSSDEDDDHNELRRVPKHSE</sequence>
<dbReference type="Pfam" id="PF04499">
    <property type="entry name" value="SAPS"/>
    <property type="match status" value="1"/>
</dbReference>
<feature type="compositionally biased region" description="Acidic residues" evidence="3">
    <location>
        <begin position="866"/>
        <end position="877"/>
    </location>
</feature>
<feature type="region of interest" description="Disordered" evidence="3">
    <location>
        <begin position="864"/>
        <end position="951"/>
    </location>
</feature>
<reference evidence="4 5" key="1">
    <citation type="submission" date="2018-03" db="EMBL/GenBank/DDBJ databases">
        <title>Candida pseudohaemulonii genome assembly and annotation.</title>
        <authorList>
            <person name="Munoz J.F."/>
            <person name="Gade L.G."/>
            <person name="Chow N.A."/>
            <person name="Litvintseva A.P."/>
            <person name="Loparev V.N."/>
            <person name="Cuomo C.A."/>
        </authorList>
    </citation>
    <scope>NUCLEOTIDE SEQUENCE [LARGE SCALE GENOMIC DNA]</scope>
    <source>
        <strain evidence="4 5">B12108</strain>
    </source>
</reference>
<dbReference type="RefSeq" id="XP_024715863.1">
    <property type="nucleotide sequence ID" value="XM_024856264.1"/>
</dbReference>
<dbReference type="GO" id="GO:0005634">
    <property type="term" value="C:nucleus"/>
    <property type="evidence" value="ECO:0007669"/>
    <property type="project" value="TreeGrafter"/>
</dbReference>